<dbReference type="Pfam" id="PF00924">
    <property type="entry name" value="MS_channel_2nd"/>
    <property type="match status" value="1"/>
</dbReference>
<evidence type="ECO:0000256" key="2">
    <source>
        <dbReference type="ARBA" id="ARBA00008017"/>
    </source>
</evidence>
<dbReference type="PANTHER" id="PTHR30347:SF1">
    <property type="entry name" value="MECHANOSENSITIVE CHANNEL MSCK"/>
    <property type="match status" value="1"/>
</dbReference>
<comment type="subcellular location">
    <subcellularLocation>
        <location evidence="1">Cell membrane</location>
        <topology evidence="1">Multi-pass membrane protein</topology>
    </subcellularLocation>
</comment>
<dbReference type="InterPro" id="IPR011066">
    <property type="entry name" value="MscS_channel_C_sf"/>
</dbReference>
<keyword evidence="3" id="KW-1003">Cell membrane</keyword>
<dbReference type="InterPro" id="IPR010920">
    <property type="entry name" value="LSM_dom_sf"/>
</dbReference>
<dbReference type="PANTHER" id="PTHR30347">
    <property type="entry name" value="POTASSIUM CHANNEL RELATED"/>
    <property type="match status" value="1"/>
</dbReference>
<evidence type="ECO:0000256" key="8">
    <source>
        <dbReference type="SAM" id="Phobius"/>
    </source>
</evidence>
<keyword evidence="4 8" id="KW-0812">Transmembrane</keyword>
<name>A0A369Q8W9_9SPHN</name>
<dbReference type="InterPro" id="IPR006685">
    <property type="entry name" value="MscS_channel_2nd"/>
</dbReference>
<dbReference type="InterPro" id="IPR011014">
    <property type="entry name" value="MscS_channel_TM-2"/>
</dbReference>
<evidence type="ECO:0000259" key="10">
    <source>
        <dbReference type="Pfam" id="PF21082"/>
    </source>
</evidence>
<proteinExistence type="inferred from homology"/>
<dbReference type="GO" id="GO:0008381">
    <property type="term" value="F:mechanosensitive monoatomic ion channel activity"/>
    <property type="evidence" value="ECO:0007669"/>
    <property type="project" value="UniProtKB-ARBA"/>
</dbReference>
<gene>
    <name evidence="11" type="ORF">HME9302_00556</name>
</gene>
<evidence type="ECO:0000313" key="12">
    <source>
        <dbReference type="Proteomes" id="UP000253727"/>
    </source>
</evidence>
<dbReference type="Proteomes" id="UP000253727">
    <property type="component" value="Unassembled WGS sequence"/>
</dbReference>
<dbReference type="Gene3D" id="1.10.287.1260">
    <property type="match status" value="1"/>
</dbReference>
<dbReference type="EMBL" id="QBKA01000002">
    <property type="protein sequence ID" value="RDC59369.1"/>
    <property type="molecule type" value="Genomic_DNA"/>
</dbReference>
<dbReference type="InterPro" id="IPR023408">
    <property type="entry name" value="MscS_beta-dom_sf"/>
</dbReference>
<comment type="similarity">
    <text evidence="2">Belongs to the MscS (TC 1.A.23) family.</text>
</comment>
<evidence type="ECO:0000256" key="7">
    <source>
        <dbReference type="SAM" id="MobiDB-lite"/>
    </source>
</evidence>
<dbReference type="OrthoDB" id="9799209at2"/>
<evidence type="ECO:0000256" key="1">
    <source>
        <dbReference type="ARBA" id="ARBA00004651"/>
    </source>
</evidence>
<dbReference type="GO" id="GO:0005886">
    <property type="term" value="C:plasma membrane"/>
    <property type="evidence" value="ECO:0007669"/>
    <property type="project" value="UniProtKB-SubCell"/>
</dbReference>
<dbReference type="AlphaFoldDB" id="A0A369Q8W9"/>
<dbReference type="SUPFAM" id="SSF82689">
    <property type="entry name" value="Mechanosensitive channel protein MscS (YggB), C-terminal domain"/>
    <property type="match status" value="1"/>
</dbReference>
<dbReference type="SUPFAM" id="SSF82861">
    <property type="entry name" value="Mechanosensitive channel protein MscS (YggB), transmembrane region"/>
    <property type="match status" value="1"/>
</dbReference>
<evidence type="ECO:0000256" key="6">
    <source>
        <dbReference type="ARBA" id="ARBA00023136"/>
    </source>
</evidence>
<feature type="transmembrane region" description="Helical" evidence="8">
    <location>
        <begin position="173"/>
        <end position="201"/>
    </location>
</feature>
<dbReference type="Gene3D" id="2.30.30.60">
    <property type="match status" value="1"/>
</dbReference>
<evidence type="ECO:0000256" key="3">
    <source>
        <dbReference type="ARBA" id="ARBA00022475"/>
    </source>
</evidence>
<feature type="domain" description="Mechanosensitive ion channel MscS C-terminal" evidence="10">
    <location>
        <begin position="270"/>
        <end position="352"/>
    </location>
</feature>
<dbReference type="InterPro" id="IPR052702">
    <property type="entry name" value="MscS-like_channel"/>
</dbReference>
<dbReference type="RefSeq" id="WP_115365738.1">
    <property type="nucleotide sequence ID" value="NZ_QBKA01000002.1"/>
</dbReference>
<organism evidence="11 12">
    <name type="scientific">Alteripontixanthobacter maritimus</name>
    <dbReference type="NCBI Taxonomy" id="2161824"/>
    <lineage>
        <taxon>Bacteria</taxon>
        <taxon>Pseudomonadati</taxon>
        <taxon>Pseudomonadota</taxon>
        <taxon>Alphaproteobacteria</taxon>
        <taxon>Sphingomonadales</taxon>
        <taxon>Erythrobacteraceae</taxon>
        <taxon>Alteripontixanthobacter</taxon>
    </lineage>
</organism>
<feature type="compositionally biased region" description="Low complexity" evidence="7">
    <location>
        <begin position="1"/>
        <end position="11"/>
    </location>
</feature>
<evidence type="ECO:0000313" key="11">
    <source>
        <dbReference type="EMBL" id="RDC59369.1"/>
    </source>
</evidence>
<feature type="domain" description="Mechanosensitive ion channel MscS" evidence="9">
    <location>
        <begin position="190"/>
        <end position="260"/>
    </location>
</feature>
<evidence type="ECO:0000259" key="9">
    <source>
        <dbReference type="Pfam" id="PF00924"/>
    </source>
</evidence>
<reference evidence="11 12" key="1">
    <citation type="submission" date="2018-04" db="EMBL/GenBank/DDBJ databases">
        <title>Altererythrobacter sp. HME9302 genome sequencing and assembly.</title>
        <authorList>
            <person name="Kang H."/>
            <person name="Kim H."/>
            <person name="Joh K."/>
        </authorList>
    </citation>
    <scope>NUCLEOTIDE SEQUENCE [LARGE SCALE GENOMIC DNA]</scope>
    <source>
        <strain evidence="11 12">HME9302</strain>
    </source>
</reference>
<feature type="region of interest" description="Disordered" evidence="7">
    <location>
        <begin position="1"/>
        <end position="32"/>
    </location>
</feature>
<evidence type="ECO:0000256" key="5">
    <source>
        <dbReference type="ARBA" id="ARBA00022989"/>
    </source>
</evidence>
<feature type="transmembrane region" description="Helical" evidence="8">
    <location>
        <begin position="144"/>
        <end position="167"/>
    </location>
</feature>
<keyword evidence="6 8" id="KW-0472">Membrane</keyword>
<keyword evidence="12" id="KW-1185">Reference proteome</keyword>
<accession>A0A369Q8W9</accession>
<dbReference type="Gene3D" id="3.30.70.100">
    <property type="match status" value="1"/>
</dbReference>
<keyword evidence="5 8" id="KW-1133">Transmembrane helix</keyword>
<comment type="caution">
    <text evidence="11">The sequence shown here is derived from an EMBL/GenBank/DDBJ whole genome shotgun (WGS) entry which is preliminary data.</text>
</comment>
<protein>
    <submittedName>
        <fullName evidence="11">Mechanosensitive channel MscK</fullName>
    </submittedName>
</protein>
<dbReference type="SUPFAM" id="SSF50182">
    <property type="entry name" value="Sm-like ribonucleoproteins"/>
    <property type="match status" value="1"/>
</dbReference>
<sequence>MTSPASIASPSSPAPTPSPTGEPAEQLRAGDTVTLVPTEQFDEDGNPIEPVIPTPEQEAPVEEPVAASEGIKDAVTNQNETAGGIIETFDAMAFRVGETRISLWDALVVILVIAAVVTFAWLATKAAHWVLKRITRLDIAQRLLAEKLLTMGVWGLAILIGIDLLGIDLTALAFFGGAFGLAIGFGLQKTFGNLIAGIILLMDRSIKPGDVIAIADQAGVSTFGQIRKIGIRAVSLTTRDQKEYLIPNENLMINQVENWSYSSKNVRMQVPVGVSYNCDLHLAEKLMLEAAKSVRRVSKMPPPTIWLDAYGDSSVNFVIHCWITDPEEGIGNVKSEVLKSLWDKFAEAGVEIPFPQRDINLRGNEQFEQLIAAITQRMEERGNTPAQATETKD</sequence>
<dbReference type="InterPro" id="IPR049278">
    <property type="entry name" value="MS_channel_C"/>
</dbReference>
<evidence type="ECO:0000256" key="4">
    <source>
        <dbReference type="ARBA" id="ARBA00022692"/>
    </source>
</evidence>
<dbReference type="Pfam" id="PF21082">
    <property type="entry name" value="MS_channel_3rd"/>
    <property type="match status" value="1"/>
</dbReference>
<feature type="transmembrane region" description="Helical" evidence="8">
    <location>
        <begin position="101"/>
        <end position="123"/>
    </location>
</feature>